<dbReference type="RefSeq" id="WP_156207919.1">
    <property type="nucleotide sequence ID" value="NZ_WHPN01000429.1"/>
</dbReference>
<evidence type="ECO:0000313" key="4">
    <source>
        <dbReference type="Proteomes" id="UP000621266"/>
    </source>
</evidence>
<reference evidence="3 4" key="1">
    <citation type="submission" date="2019-10" db="EMBL/GenBank/DDBJ databases">
        <title>Streptomyces tenebrisbrunneis sp.nov., an endogenous actinomycete isolated from of Lycium ruthenicum.</title>
        <authorList>
            <person name="Ma L."/>
        </authorList>
    </citation>
    <scope>NUCLEOTIDE SEQUENCE [LARGE SCALE GENOMIC DNA]</scope>
    <source>
        <strain evidence="3 4">TRM 66187</strain>
    </source>
</reference>
<comment type="caution">
    <text evidence="3">The sequence shown here is derived from an EMBL/GenBank/DDBJ whole genome shotgun (WGS) entry which is preliminary data.</text>
</comment>
<dbReference type="InterPro" id="IPR011042">
    <property type="entry name" value="6-blade_b-propeller_TolB-like"/>
</dbReference>
<dbReference type="InterPro" id="IPR011041">
    <property type="entry name" value="Quinoprot_gluc/sorb_DH_b-prop"/>
</dbReference>
<dbReference type="Pfam" id="PF07995">
    <property type="entry name" value="GSDH"/>
    <property type="match status" value="1"/>
</dbReference>
<keyword evidence="1" id="KW-0732">Signal</keyword>
<dbReference type="SUPFAM" id="SSF50952">
    <property type="entry name" value="Soluble quinoprotein glucose dehydrogenase"/>
    <property type="match status" value="1"/>
</dbReference>
<dbReference type="EMBL" id="WHPN01000429">
    <property type="protein sequence ID" value="KAF4405066.1"/>
    <property type="molecule type" value="Genomic_DNA"/>
</dbReference>
<keyword evidence="4" id="KW-1185">Reference proteome</keyword>
<dbReference type="PANTHER" id="PTHR19328:SF75">
    <property type="entry name" value="ALDOSE SUGAR DEHYDROGENASE YLII"/>
    <property type="match status" value="1"/>
</dbReference>
<evidence type="ECO:0000259" key="2">
    <source>
        <dbReference type="Pfam" id="PF07995"/>
    </source>
</evidence>
<feature type="domain" description="Glucose/Sorbosone dehydrogenase" evidence="2">
    <location>
        <begin position="64"/>
        <end position="401"/>
    </location>
</feature>
<dbReference type="PANTHER" id="PTHR19328">
    <property type="entry name" value="HEDGEHOG-INTERACTING PROTEIN"/>
    <property type="match status" value="1"/>
</dbReference>
<accession>A0ABQ7FB75</accession>
<feature type="chain" id="PRO_5045953245" evidence="1">
    <location>
        <begin position="30"/>
        <end position="412"/>
    </location>
</feature>
<sequence length="412" mass="43713">MHRRKRISRLILAVALLALPASLHQSAQAEPAPAPAASPAPDGAAGIPLENLAVTTTQVASGLKRPTTIATPDDGSGRLFITEKAGTVRVYHPDTGLAEEPLLDLTGVVNGADNERGLLGLATAPDFADSQVLYAAYTRASDNAVTLARVDLDGSGEPEELLTQEHDQYSNHNGGQLAFGPDGHLYWAIGDGGGSGDPFLSGQAVDTLLGKILRLDVSRTCGELPYCVPEDNPFADTEGARGEIWAYGLRNPWRFSFDSADGSLWIGDVGQGTEEEVDHIAQDQGGANFGWSCREGSVVFDETHCADDADYTEPVFSYQSSVEGCSVIGGHVYHGKESADLLDGTYVFTDYCSSTVWALRPGADGGPYESAVIGETPTQVTSFGVDVDGEFYVVNDLPGQLHRMSFEEKQGS</sequence>
<evidence type="ECO:0000256" key="1">
    <source>
        <dbReference type="SAM" id="SignalP"/>
    </source>
</evidence>
<feature type="signal peptide" evidence="1">
    <location>
        <begin position="1"/>
        <end position="29"/>
    </location>
</feature>
<organism evidence="3 4">
    <name type="scientific">Streptomyces lycii</name>
    <dbReference type="NCBI Taxonomy" id="2654337"/>
    <lineage>
        <taxon>Bacteria</taxon>
        <taxon>Bacillati</taxon>
        <taxon>Actinomycetota</taxon>
        <taxon>Actinomycetes</taxon>
        <taxon>Kitasatosporales</taxon>
        <taxon>Streptomycetaceae</taxon>
        <taxon>Streptomyces</taxon>
    </lineage>
</organism>
<evidence type="ECO:0000313" key="3">
    <source>
        <dbReference type="EMBL" id="KAF4405066.1"/>
    </source>
</evidence>
<dbReference type="Gene3D" id="2.120.10.30">
    <property type="entry name" value="TolB, C-terminal domain"/>
    <property type="match status" value="1"/>
</dbReference>
<dbReference type="Proteomes" id="UP000621266">
    <property type="component" value="Unassembled WGS sequence"/>
</dbReference>
<gene>
    <name evidence="3" type="ORF">GCU69_31965</name>
</gene>
<dbReference type="InterPro" id="IPR012938">
    <property type="entry name" value="Glc/Sorbosone_DH"/>
</dbReference>
<protein>
    <submittedName>
        <fullName evidence="3">PQQ-dependent sugar dehydrogenase</fullName>
    </submittedName>
</protein>
<proteinExistence type="predicted"/>
<name>A0ABQ7FB75_9ACTN</name>